<gene>
    <name evidence="3" type="ORF">SCHPADRAFT_911106</name>
</gene>
<feature type="domain" description="Ribosome maturation protein SDO1/SBDS N-terminal" evidence="2">
    <location>
        <begin position="17"/>
        <end position="119"/>
    </location>
</feature>
<dbReference type="SUPFAM" id="SSF89895">
    <property type="entry name" value="FYSH domain"/>
    <property type="match status" value="1"/>
</dbReference>
<dbReference type="InterPro" id="IPR019783">
    <property type="entry name" value="SDO1/SBDS_N"/>
</dbReference>
<protein>
    <recommendedName>
        <fullName evidence="2">Ribosome maturation protein SDO1/SBDS N-terminal domain-containing protein</fullName>
    </recommendedName>
</protein>
<keyword evidence="4" id="KW-1185">Reference proteome</keyword>
<organism evidence="3 4">
    <name type="scientific">Schizopora paradoxa</name>
    <dbReference type="NCBI Taxonomy" id="27342"/>
    <lineage>
        <taxon>Eukaryota</taxon>
        <taxon>Fungi</taxon>
        <taxon>Dikarya</taxon>
        <taxon>Basidiomycota</taxon>
        <taxon>Agaricomycotina</taxon>
        <taxon>Agaricomycetes</taxon>
        <taxon>Hymenochaetales</taxon>
        <taxon>Schizoporaceae</taxon>
        <taxon>Schizopora</taxon>
    </lineage>
</organism>
<dbReference type="Pfam" id="PF01172">
    <property type="entry name" value="SBDS_N"/>
    <property type="match status" value="1"/>
</dbReference>
<evidence type="ECO:0000259" key="2">
    <source>
        <dbReference type="Pfam" id="PF01172"/>
    </source>
</evidence>
<dbReference type="Proteomes" id="UP000053477">
    <property type="component" value="Unassembled WGS sequence"/>
</dbReference>
<evidence type="ECO:0000313" key="4">
    <source>
        <dbReference type="Proteomes" id="UP000053477"/>
    </source>
</evidence>
<sequence length="150" mass="16637">MSEFTRIVYDVKKGPKDTQTYSVIIDDVKAYEGWKENDTTGPMTFVADFDVFVAKGHGVSGDHASAQDLENTFSPLLKGEKEKAEEEDEEEDSKARTTKKKLKEDVIRFILLEGSEHRSQSNANDRNDRNVAGGGMRMDVRGSGAQMTGA</sequence>
<evidence type="ECO:0000256" key="1">
    <source>
        <dbReference type="SAM" id="MobiDB-lite"/>
    </source>
</evidence>
<dbReference type="EMBL" id="KQ086322">
    <property type="protein sequence ID" value="KLO05348.1"/>
    <property type="molecule type" value="Genomic_DNA"/>
</dbReference>
<proteinExistence type="predicted"/>
<dbReference type="AlphaFoldDB" id="A0A0H2R793"/>
<accession>A0A0H2R793</accession>
<feature type="region of interest" description="Disordered" evidence="1">
    <location>
        <begin position="113"/>
        <end position="150"/>
    </location>
</feature>
<feature type="compositionally biased region" description="Basic and acidic residues" evidence="1">
    <location>
        <begin position="114"/>
        <end position="129"/>
    </location>
</feature>
<feature type="region of interest" description="Disordered" evidence="1">
    <location>
        <begin position="59"/>
        <end position="99"/>
    </location>
</feature>
<name>A0A0H2R793_9AGAM</name>
<dbReference type="InterPro" id="IPR036786">
    <property type="entry name" value="Ribosome_mat_SBDS_N_sf"/>
</dbReference>
<reference evidence="3 4" key="1">
    <citation type="submission" date="2015-04" db="EMBL/GenBank/DDBJ databases">
        <title>Complete genome sequence of Schizopora paradoxa KUC8140, a cosmopolitan wood degrader in East Asia.</title>
        <authorList>
            <consortium name="DOE Joint Genome Institute"/>
            <person name="Min B."/>
            <person name="Park H."/>
            <person name="Jang Y."/>
            <person name="Kim J.-J."/>
            <person name="Kim K.H."/>
            <person name="Pangilinan J."/>
            <person name="Lipzen A."/>
            <person name="Riley R."/>
            <person name="Grigoriev I.V."/>
            <person name="Spatafora J.W."/>
            <person name="Choi I.-G."/>
        </authorList>
    </citation>
    <scope>NUCLEOTIDE SEQUENCE [LARGE SCALE GENOMIC DNA]</scope>
    <source>
        <strain evidence="3 4">KUC8140</strain>
    </source>
</reference>
<dbReference type="Gene3D" id="3.30.1250.10">
    <property type="entry name" value="Ribosome maturation protein SBDS, N-terminal domain"/>
    <property type="match status" value="1"/>
</dbReference>
<evidence type="ECO:0000313" key="3">
    <source>
        <dbReference type="EMBL" id="KLO05348.1"/>
    </source>
</evidence>
<dbReference type="InParanoid" id="A0A0H2R793"/>